<keyword evidence="3" id="KW-1185">Reference proteome</keyword>
<evidence type="ECO:0000313" key="3">
    <source>
        <dbReference type="Proteomes" id="UP001501729"/>
    </source>
</evidence>
<evidence type="ECO:0000313" key="2">
    <source>
        <dbReference type="EMBL" id="GAA5064570.1"/>
    </source>
</evidence>
<dbReference type="RefSeq" id="WP_227778926.1">
    <property type="nucleotide sequence ID" value="NZ_BAABKX010000030.1"/>
</dbReference>
<feature type="domain" description="DUF7344" evidence="1">
    <location>
        <begin position="8"/>
        <end position="86"/>
    </location>
</feature>
<dbReference type="Pfam" id="PF24035">
    <property type="entry name" value="DUF7344"/>
    <property type="match status" value="1"/>
</dbReference>
<dbReference type="Proteomes" id="UP001501729">
    <property type="component" value="Unassembled WGS sequence"/>
</dbReference>
<sequence length="112" mass="12793">MATLDTIFDLFSKKRRRYALYYLDQHSGTVSVDEIVDYVVDQESDTPADPIPDEQYDRIDLSLRQVHIPKAAEIDSIEYDRDEGEINIRGTSAEFNAIVTIAKILEQSDRPG</sequence>
<proteinExistence type="predicted"/>
<protein>
    <recommendedName>
        <fullName evidence="1">DUF7344 domain-containing protein</fullName>
    </recommendedName>
</protein>
<name>A0AAV3UQX9_9EURY</name>
<organism evidence="2 3">
    <name type="scientific">Haladaptatus pallidirubidus</name>
    <dbReference type="NCBI Taxonomy" id="1008152"/>
    <lineage>
        <taxon>Archaea</taxon>
        <taxon>Methanobacteriati</taxon>
        <taxon>Methanobacteriota</taxon>
        <taxon>Stenosarchaea group</taxon>
        <taxon>Halobacteria</taxon>
        <taxon>Halobacteriales</taxon>
        <taxon>Haladaptataceae</taxon>
        <taxon>Haladaptatus</taxon>
    </lineage>
</organism>
<dbReference type="GeneID" id="68617629"/>
<comment type="caution">
    <text evidence="2">The sequence shown here is derived from an EMBL/GenBank/DDBJ whole genome shotgun (WGS) entry which is preliminary data.</text>
</comment>
<dbReference type="AlphaFoldDB" id="A0AAV3UQX9"/>
<accession>A0AAV3UQX9</accession>
<evidence type="ECO:0000259" key="1">
    <source>
        <dbReference type="Pfam" id="PF24035"/>
    </source>
</evidence>
<dbReference type="InterPro" id="IPR055768">
    <property type="entry name" value="DUF7344"/>
</dbReference>
<reference evidence="2 3" key="1">
    <citation type="journal article" date="2019" name="Int. J. Syst. Evol. Microbiol.">
        <title>The Global Catalogue of Microorganisms (GCM) 10K type strain sequencing project: providing services to taxonomists for standard genome sequencing and annotation.</title>
        <authorList>
            <consortium name="The Broad Institute Genomics Platform"/>
            <consortium name="The Broad Institute Genome Sequencing Center for Infectious Disease"/>
            <person name="Wu L."/>
            <person name="Ma J."/>
        </authorList>
    </citation>
    <scope>NUCLEOTIDE SEQUENCE [LARGE SCALE GENOMIC DNA]</scope>
    <source>
        <strain evidence="2 3">JCM 17504</strain>
    </source>
</reference>
<dbReference type="EMBL" id="BAABKX010000030">
    <property type="protein sequence ID" value="GAA5064570.1"/>
    <property type="molecule type" value="Genomic_DNA"/>
</dbReference>
<gene>
    <name evidence="2" type="ORF">GCM10025751_54320</name>
</gene>